<dbReference type="STRING" id="1121290.CLAOCE_05810"/>
<name>A0A1E8F0P9_9CLOT</name>
<sequence>MLTKEQNDILKELMNIYVGRAAKLLSEIINKRINLSVPELHIILPQFKSEINKEKFPEFLKGTLMSSSLSFGEEFTGKAELVFPTDKIKVLTSLCLGEDDFLDLGEENFNNFNDIDFDVMKEIGNIILNSVMGGIGDLLNTKLQYTVPEIELFDIIEYRKRIIEKQDVYFILMYVSFTVEDTEIQGAILTNFSLNSITQLMDKINEIKKELEYE</sequence>
<feature type="domain" description="CheC-like protein" evidence="2">
    <location>
        <begin position="6"/>
        <end position="41"/>
    </location>
</feature>
<accession>A0A1E8F0P9</accession>
<dbReference type="Gene3D" id="3.40.1550.10">
    <property type="entry name" value="CheC-like"/>
    <property type="match status" value="1"/>
</dbReference>
<organism evidence="3 4">
    <name type="scientific">Clostridium acetireducens DSM 10703</name>
    <dbReference type="NCBI Taxonomy" id="1121290"/>
    <lineage>
        <taxon>Bacteria</taxon>
        <taxon>Bacillati</taxon>
        <taxon>Bacillota</taxon>
        <taxon>Clostridia</taxon>
        <taxon>Eubacteriales</taxon>
        <taxon>Clostridiaceae</taxon>
        <taxon>Clostridium</taxon>
    </lineage>
</organism>
<dbReference type="InterPro" id="IPR007597">
    <property type="entry name" value="CheC"/>
</dbReference>
<proteinExistence type="predicted"/>
<keyword evidence="3" id="KW-0378">Hydrolase</keyword>
<dbReference type="EMBL" id="LZFO01000006">
    <property type="protein sequence ID" value="OFI06995.1"/>
    <property type="molecule type" value="Genomic_DNA"/>
</dbReference>
<dbReference type="OrthoDB" id="456328at2"/>
<dbReference type="RefSeq" id="WP_070109545.1">
    <property type="nucleotide sequence ID" value="NZ_LZFO01000006.1"/>
</dbReference>
<dbReference type="Proteomes" id="UP000175744">
    <property type="component" value="Unassembled WGS sequence"/>
</dbReference>
<dbReference type="InterPro" id="IPR051469">
    <property type="entry name" value="FliN/MopA/SpaO"/>
</dbReference>
<evidence type="ECO:0000259" key="2">
    <source>
        <dbReference type="Pfam" id="PF04509"/>
    </source>
</evidence>
<keyword evidence="4" id="KW-1185">Reference proteome</keyword>
<dbReference type="InterPro" id="IPR028976">
    <property type="entry name" value="CheC-like_sf"/>
</dbReference>
<protein>
    <submittedName>
        <fullName evidence="3">CheY-P phosphatase CheC</fullName>
        <ecNumber evidence="3">3.-.-.-</ecNumber>
    </submittedName>
</protein>
<comment type="caution">
    <text evidence="3">The sequence shown here is derived from an EMBL/GenBank/DDBJ whole genome shotgun (WGS) entry which is preliminary data.</text>
</comment>
<evidence type="ECO:0000256" key="1">
    <source>
        <dbReference type="ARBA" id="ARBA00022500"/>
    </source>
</evidence>
<evidence type="ECO:0000313" key="4">
    <source>
        <dbReference type="Proteomes" id="UP000175744"/>
    </source>
</evidence>
<keyword evidence="1" id="KW-0145">Chemotaxis</keyword>
<dbReference type="PANTHER" id="PTHR43484:SF1">
    <property type="entry name" value="FLAGELLAR MOTOR SWITCH PROTEIN FLIN"/>
    <property type="match status" value="1"/>
</dbReference>
<dbReference type="GO" id="GO:0016787">
    <property type="term" value="F:hydrolase activity"/>
    <property type="evidence" value="ECO:0007669"/>
    <property type="project" value="UniProtKB-KW"/>
</dbReference>
<evidence type="ECO:0000313" key="3">
    <source>
        <dbReference type="EMBL" id="OFI06995.1"/>
    </source>
</evidence>
<dbReference type="EC" id="3.-.-.-" evidence="3"/>
<dbReference type="GO" id="GO:0006935">
    <property type="term" value="P:chemotaxis"/>
    <property type="evidence" value="ECO:0007669"/>
    <property type="project" value="UniProtKB-KW"/>
</dbReference>
<dbReference type="SUPFAM" id="SSF103039">
    <property type="entry name" value="CheC-like"/>
    <property type="match status" value="1"/>
</dbReference>
<dbReference type="PANTHER" id="PTHR43484">
    <property type="match status" value="1"/>
</dbReference>
<gene>
    <name evidence="3" type="primary">cheC_1</name>
    <name evidence="3" type="ORF">CLOACE_05810</name>
</gene>
<dbReference type="AlphaFoldDB" id="A0A1E8F0P9"/>
<dbReference type="CDD" id="cd17910">
    <property type="entry name" value="CheC_ClassII"/>
    <property type="match status" value="1"/>
</dbReference>
<reference evidence="3 4" key="1">
    <citation type="submission" date="2016-06" db="EMBL/GenBank/DDBJ databases">
        <title>Genome sequence of Clostridium acetireducens DSM 10703.</title>
        <authorList>
            <person name="Poehlein A."/>
            <person name="Fluechter S."/>
            <person name="Duerre P."/>
            <person name="Daniel R."/>
        </authorList>
    </citation>
    <scope>NUCLEOTIDE SEQUENCE [LARGE SCALE GENOMIC DNA]</scope>
    <source>
        <strain evidence="3 4">DSM 10703</strain>
    </source>
</reference>
<dbReference type="Pfam" id="PF04509">
    <property type="entry name" value="CheC"/>
    <property type="match status" value="1"/>
</dbReference>